<evidence type="ECO:0000313" key="2">
    <source>
        <dbReference type="EMBL" id="MCQ8241317.1"/>
    </source>
</evidence>
<dbReference type="EMBL" id="JAMZEJ010000006">
    <property type="protein sequence ID" value="MCQ8241317.1"/>
    <property type="molecule type" value="Genomic_DNA"/>
</dbReference>
<gene>
    <name evidence="2" type="ORF">NFI88_10750</name>
</gene>
<evidence type="ECO:0000259" key="1">
    <source>
        <dbReference type="Pfam" id="PF13360"/>
    </source>
</evidence>
<name>A0ABT1VZK9_9PROT</name>
<organism evidence="2 3">
    <name type="scientific">Rhizosaccharibacter radicis</name>
    <dbReference type="NCBI Taxonomy" id="2782605"/>
    <lineage>
        <taxon>Bacteria</taxon>
        <taxon>Pseudomonadati</taxon>
        <taxon>Pseudomonadota</taxon>
        <taxon>Alphaproteobacteria</taxon>
        <taxon>Acetobacterales</taxon>
        <taxon>Acetobacteraceae</taxon>
        <taxon>Rhizosaccharibacter</taxon>
    </lineage>
</organism>
<keyword evidence="3" id="KW-1185">Reference proteome</keyword>
<feature type="domain" description="Pyrrolo-quinoline quinone repeat" evidence="1">
    <location>
        <begin position="137"/>
        <end position="373"/>
    </location>
</feature>
<dbReference type="SMART" id="SM00564">
    <property type="entry name" value="PQQ"/>
    <property type="match status" value="5"/>
</dbReference>
<sequence length="456" mass="47770">MTQHNIDPSAPLLPTAGRRDVLRAGIGVLALLPLAGCGIFDDDPKTVLPGRREDVLSVGAGLTVDESDTTPVSLPPPTLDGEWAQGGRIPSHEAINEQLGGLKPLWTQSFGKGQTGRGALTAEPVVSNNRVFTMDTDGVVSAFDLASGARLWRTPTKPKKARSTNVGGGLGLADGTLYVVNGLAESLALDPQTGAIRWRVDVGTPGRSAPTIVDGRVFFGTIDEKLFALDAATGKTIWTFQATAGDTVVLGQPAPAVVGNSVLAGFGSGDVVALRADSGEMLWSDTLGSTGGRNSVMDFPSVHGLPAIVGGTAYVISVGQVLTAIDLRSGRRLWERQVGGKDGLVVCGDWLFVLSAEQQLACIDRSNGHVRWVTVLPRFRNTKKNKNPILWSGPLLADNKLFCVSDFPKQGMIRVDAVSGKVVDITPLPDAGVMSPIAAAGRLLVVTDDGKLSVFG</sequence>
<dbReference type="PANTHER" id="PTHR34512:SF30">
    <property type="entry name" value="OUTER MEMBRANE PROTEIN ASSEMBLY FACTOR BAMB"/>
    <property type="match status" value="1"/>
</dbReference>
<dbReference type="Pfam" id="PF13360">
    <property type="entry name" value="PQQ_2"/>
    <property type="match status" value="1"/>
</dbReference>
<dbReference type="SUPFAM" id="SSF50998">
    <property type="entry name" value="Quinoprotein alcohol dehydrogenase-like"/>
    <property type="match status" value="1"/>
</dbReference>
<dbReference type="RefSeq" id="WP_422920060.1">
    <property type="nucleotide sequence ID" value="NZ_JAMZEJ010000006.1"/>
</dbReference>
<dbReference type="InterPro" id="IPR011047">
    <property type="entry name" value="Quinoprotein_ADH-like_sf"/>
</dbReference>
<dbReference type="InterPro" id="IPR018391">
    <property type="entry name" value="PQQ_b-propeller_rpt"/>
</dbReference>
<dbReference type="PANTHER" id="PTHR34512">
    <property type="entry name" value="CELL SURFACE PROTEIN"/>
    <property type="match status" value="1"/>
</dbReference>
<evidence type="ECO:0000313" key="3">
    <source>
        <dbReference type="Proteomes" id="UP001524547"/>
    </source>
</evidence>
<reference evidence="2 3" key="1">
    <citation type="submission" date="2022-06" db="EMBL/GenBank/DDBJ databases">
        <title>Rhizosaccharibacter gen. nov. sp. nov. KSS12, endophytic bacteria isolated from sugarcane.</title>
        <authorList>
            <person name="Pitiwittayakul N."/>
        </authorList>
    </citation>
    <scope>NUCLEOTIDE SEQUENCE [LARGE SCALE GENOMIC DNA]</scope>
    <source>
        <strain evidence="2 3">KSS12</strain>
    </source>
</reference>
<proteinExistence type="predicted"/>
<accession>A0ABT1VZK9</accession>
<dbReference type="Proteomes" id="UP001524547">
    <property type="component" value="Unassembled WGS sequence"/>
</dbReference>
<dbReference type="InterPro" id="IPR015943">
    <property type="entry name" value="WD40/YVTN_repeat-like_dom_sf"/>
</dbReference>
<comment type="caution">
    <text evidence="2">The sequence shown here is derived from an EMBL/GenBank/DDBJ whole genome shotgun (WGS) entry which is preliminary data.</text>
</comment>
<dbReference type="InterPro" id="IPR002372">
    <property type="entry name" value="PQQ_rpt_dom"/>
</dbReference>
<dbReference type="Gene3D" id="2.130.10.10">
    <property type="entry name" value="YVTN repeat-like/Quinoprotein amine dehydrogenase"/>
    <property type="match status" value="1"/>
</dbReference>
<protein>
    <submittedName>
        <fullName evidence="2">PQQ-like beta-propeller repeat protein</fullName>
    </submittedName>
</protein>